<evidence type="ECO:0000313" key="11">
    <source>
        <dbReference type="Ensembl" id="ENSCPRP00005002254.1"/>
    </source>
</evidence>
<evidence type="ECO:0000256" key="2">
    <source>
        <dbReference type="ARBA" id="ARBA00004245"/>
    </source>
</evidence>
<evidence type="ECO:0000256" key="7">
    <source>
        <dbReference type="ARBA" id="ARBA00023136"/>
    </source>
</evidence>
<dbReference type="GO" id="GO:0008284">
    <property type="term" value="P:positive regulation of cell population proliferation"/>
    <property type="evidence" value="ECO:0007669"/>
    <property type="project" value="Ensembl"/>
</dbReference>
<evidence type="ECO:0000256" key="5">
    <source>
        <dbReference type="ARBA" id="ARBA00022490"/>
    </source>
</evidence>
<keyword evidence="6" id="KW-0519">Myristate</keyword>
<feature type="compositionally biased region" description="Basic residues" evidence="10">
    <location>
        <begin position="126"/>
        <end position="138"/>
    </location>
</feature>
<dbReference type="GO" id="GO:0007417">
    <property type="term" value="P:central nervous system development"/>
    <property type="evidence" value="ECO:0007669"/>
    <property type="project" value="TreeGrafter"/>
</dbReference>
<evidence type="ECO:0000256" key="10">
    <source>
        <dbReference type="SAM" id="MobiDB-lite"/>
    </source>
</evidence>
<dbReference type="GeneTree" id="ENSGT00730000111349"/>
<reference evidence="11" key="2">
    <citation type="submission" date="2025-09" db="UniProtKB">
        <authorList>
            <consortium name="Ensembl"/>
        </authorList>
    </citation>
    <scope>IDENTIFICATION</scope>
</reference>
<evidence type="ECO:0000256" key="8">
    <source>
        <dbReference type="ARBA" id="ARBA00023212"/>
    </source>
</evidence>
<dbReference type="GO" id="GO:0005737">
    <property type="term" value="C:cytoplasm"/>
    <property type="evidence" value="ECO:0007669"/>
    <property type="project" value="TreeGrafter"/>
</dbReference>
<dbReference type="GO" id="GO:0008283">
    <property type="term" value="P:cell population proliferation"/>
    <property type="evidence" value="ECO:0007669"/>
    <property type="project" value="Ensembl"/>
</dbReference>
<keyword evidence="5" id="KW-0963">Cytoplasm</keyword>
<feature type="compositionally biased region" description="Low complexity" evidence="10">
    <location>
        <begin position="176"/>
        <end position="190"/>
    </location>
</feature>
<reference evidence="11" key="1">
    <citation type="submission" date="2025-08" db="UniProtKB">
        <authorList>
            <consortium name="Ensembl"/>
        </authorList>
    </citation>
    <scope>IDENTIFICATION</scope>
</reference>
<dbReference type="GO" id="GO:0005856">
    <property type="term" value="C:cytoskeleton"/>
    <property type="evidence" value="ECO:0007669"/>
    <property type="project" value="UniProtKB-SubCell"/>
</dbReference>
<dbReference type="Ensembl" id="ENSCPRT00005002639.1">
    <property type="protein sequence ID" value="ENSCPRP00005002254.1"/>
    <property type="gene ID" value="ENSCPRG00005001653.1"/>
</dbReference>
<name>A0A7M4DZT1_CROPO</name>
<protein>
    <submittedName>
        <fullName evidence="11">MARCKS like 1</fullName>
    </submittedName>
</protein>
<feature type="region of interest" description="Disordered" evidence="10">
    <location>
        <begin position="1"/>
        <end position="268"/>
    </location>
</feature>
<keyword evidence="4" id="KW-1003">Cell membrane</keyword>
<dbReference type="Proteomes" id="UP000594220">
    <property type="component" value="Unplaced"/>
</dbReference>
<keyword evidence="9" id="KW-0449">Lipoprotein</keyword>
<feature type="compositionally biased region" description="Low complexity" evidence="10">
    <location>
        <begin position="199"/>
        <end position="211"/>
    </location>
</feature>
<evidence type="ECO:0000256" key="3">
    <source>
        <dbReference type="ARBA" id="ARBA00006456"/>
    </source>
</evidence>
<dbReference type="GO" id="GO:0007015">
    <property type="term" value="P:actin filament organization"/>
    <property type="evidence" value="ECO:0007669"/>
    <property type="project" value="TreeGrafter"/>
</dbReference>
<evidence type="ECO:0000256" key="9">
    <source>
        <dbReference type="ARBA" id="ARBA00023288"/>
    </source>
</evidence>
<evidence type="ECO:0000313" key="12">
    <source>
        <dbReference type="Proteomes" id="UP000594220"/>
    </source>
</evidence>
<dbReference type="OMA" id="PPIMGSQ"/>
<dbReference type="PRINTS" id="PR00963">
    <property type="entry name" value="MARCKS"/>
</dbReference>
<dbReference type="GO" id="GO:0005516">
    <property type="term" value="F:calmodulin binding"/>
    <property type="evidence" value="ECO:0007669"/>
    <property type="project" value="InterPro"/>
</dbReference>
<keyword evidence="8" id="KW-0206">Cytoskeleton</keyword>
<accession>A0A7M4DZT1</accession>
<dbReference type="AlphaFoldDB" id="A0A7M4DZT1"/>
<feature type="compositionally biased region" description="Basic and acidic residues" evidence="10">
    <location>
        <begin position="163"/>
        <end position="173"/>
    </location>
</feature>
<comment type="similarity">
    <text evidence="3">Belongs to the MARCKS family.</text>
</comment>
<evidence type="ECO:0000256" key="6">
    <source>
        <dbReference type="ARBA" id="ARBA00022707"/>
    </source>
</evidence>
<feature type="compositionally biased region" description="Basic and acidic residues" evidence="10">
    <location>
        <begin position="215"/>
        <end position="231"/>
    </location>
</feature>
<sequence length="268" mass="27775">PSRRSRCPGLGSPPTALSKRGGNGRPGLPPAQGENPAPSLLAGSPQVPVPTPFPPAGYENGHVKINGDVSPKADGEAPPVNGNGSAEPVKEEAKAESASGDVIEPAPAAEGGEAKPEGAVPCKETPKKKKKFSFKKSFKLSGISFRKNKKEGGDSSVSSPTDEQDKAEAKGEENPTCSTSETEQTTTTPEGKAEEKAAAAENSPAAPAAEGQQEVEPKREDEEAGEAKEEQQPQPGETQEEMAKPQEPSKPVEPEPSTTLAAAEQKEE</sequence>
<keyword evidence="7" id="KW-0472">Membrane</keyword>
<organism evidence="11 12">
    <name type="scientific">Crocodylus porosus</name>
    <name type="common">Saltwater crocodile</name>
    <name type="synonym">Estuarine crocodile</name>
    <dbReference type="NCBI Taxonomy" id="8502"/>
    <lineage>
        <taxon>Eukaryota</taxon>
        <taxon>Metazoa</taxon>
        <taxon>Chordata</taxon>
        <taxon>Craniata</taxon>
        <taxon>Vertebrata</taxon>
        <taxon>Euteleostomi</taxon>
        <taxon>Archelosauria</taxon>
        <taxon>Archosauria</taxon>
        <taxon>Crocodylia</taxon>
        <taxon>Longirostres</taxon>
        <taxon>Crocodylidae</taxon>
        <taxon>Crocodylus</taxon>
    </lineage>
</organism>
<dbReference type="Pfam" id="PF02063">
    <property type="entry name" value="MARCKS"/>
    <property type="match status" value="1"/>
</dbReference>
<dbReference type="PANTHER" id="PTHR14353:SF8">
    <property type="entry name" value="MARCKS-RELATED PROTEIN"/>
    <property type="match status" value="1"/>
</dbReference>
<dbReference type="GO" id="GO:0005886">
    <property type="term" value="C:plasma membrane"/>
    <property type="evidence" value="ECO:0007669"/>
    <property type="project" value="UniProtKB-SubCell"/>
</dbReference>
<proteinExistence type="inferred from homology"/>
<keyword evidence="12" id="KW-1185">Reference proteome</keyword>
<dbReference type="PANTHER" id="PTHR14353">
    <property type="entry name" value="MYRISTOYLATED ALANINE-RICH C-KINASE SUBSTRATE MARCKS"/>
    <property type="match status" value="1"/>
</dbReference>
<gene>
    <name evidence="11" type="primary">MARCKSL1</name>
</gene>
<comment type="subcellular location">
    <subcellularLocation>
        <location evidence="1">Cell membrane</location>
        <topology evidence="1">Lipid-anchor</topology>
    </subcellularLocation>
    <subcellularLocation>
        <location evidence="2">Cytoplasm</location>
        <location evidence="2">Cytoskeleton</location>
    </subcellularLocation>
</comment>
<dbReference type="GO" id="GO:0051015">
    <property type="term" value="F:actin filament binding"/>
    <property type="evidence" value="ECO:0007669"/>
    <property type="project" value="TreeGrafter"/>
</dbReference>
<evidence type="ECO:0000256" key="1">
    <source>
        <dbReference type="ARBA" id="ARBA00004193"/>
    </source>
</evidence>
<evidence type="ECO:0000256" key="4">
    <source>
        <dbReference type="ARBA" id="ARBA00022475"/>
    </source>
</evidence>
<dbReference type="InterPro" id="IPR002101">
    <property type="entry name" value="MARCKS"/>
</dbReference>